<keyword evidence="6 16" id="KW-0863">Zinc-finger</keyword>
<keyword evidence="11" id="KW-0408">Iron</keyword>
<reference evidence="20" key="1">
    <citation type="journal article" date="2014" name="BMC Evol. Biol.">
        <title>Evolutionary origins of sensation in metazoans: functional evidence for a new sensory organ in sponges.</title>
        <authorList>
            <person name="Ludeman D.A."/>
            <person name="Farrar N."/>
            <person name="Riesgo A."/>
            <person name="Paps J."/>
            <person name="Leys S.P."/>
        </authorList>
    </citation>
    <scope>NUCLEOTIDE SEQUENCE</scope>
</reference>
<organism evidence="20">
    <name type="scientific">Corticium candelabrum</name>
    <name type="common">Sponge</name>
    <dbReference type="NCBI Taxonomy" id="121492"/>
    <lineage>
        <taxon>Eukaryota</taxon>
        <taxon>Metazoa</taxon>
        <taxon>Porifera</taxon>
        <taxon>Homoscleromorpha</taxon>
        <taxon>Homosclerophorida</taxon>
        <taxon>Plakinidae</taxon>
        <taxon>Corticium</taxon>
    </lineage>
</organism>
<evidence type="ECO:0000256" key="6">
    <source>
        <dbReference type="ARBA" id="ARBA00022771"/>
    </source>
</evidence>
<evidence type="ECO:0000256" key="14">
    <source>
        <dbReference type="ARBA" id="ARBA00023242"/>
    </source>
</evidence>
<dbReference type="InterPro" id="IPR002857">
    <property type="entry name" value="Znf_CXXC"/>
</dbReference>
<dbReference type="Gene3D" id="2.60.120.650">
    <property type="entry name" value="Cupin"/>
    <property type="match status" value="1"/>
</dbReference>
<evidence type="ECO:0000256" key="1">
    <source>
        <dbReference type="ARBA" id="ARBA00001954"/>
    </source>
</evidence>
<evidence type="ECO:0000256" key="11">
    <source>
        <dbReference type="ARBA" id="ARBA00023004"/>
    </source>
</evidence>
<dbReference type="SUPFAM" id="SSF51197">
    <property type="entry name" value="Clavaminate synthase-like"/>
    <property type="match status" value="1"/>
</dbReference>
<dbReference type="PROSITE" id="PS51184">
    <property type="entry name" value="JMJC"/>
    <property type="match status" value="1"/>
</dbReference>
<keyword evidence="12" id="KW-0805">Transcription regulation</keyword>
<dbReference type="AlphaFoldDB" id="A0A090XCE6"/>
<evidence type="ECO:0000256" key="13">
    <source>
        <dbReference type="ARBA" id="ARBA00023163"/>
    </source>
</evidence>
<keyword evidence="14" id="KW-0539">Nucleus</keyword>
<keyword evidence="7" id="KW-0862">Zinc</keyword>
<feature type="compositionally biased region" description="Polar residues" evidence="17">
    <location>
        <begin position="721"/>
        <end position="736"/>
    </location>
</feature>
<evidence type="ECO:0000256" key="7">
    <source>
        <dbReference type="ARBA" id="ARBA00022833"/>
    </source>
</evidence>
<evidence type="ECO:0000256" key="12">
    <source>
        <dbReference type="ARBA" id="ARBA00023015"/>
    </source>
</evidence>
<evidence type="ECO:0000313" key="20">
    <source>
        <dbReference type="EMBL" id="JAC94712.1"/>
    </source>
</evidence>
<dbReference type="GO" id="GO:0008270">
    <property type="term" value="F:zinc ion binding"/>
    <property type="evidence" value="ECO:0007669"/>
    <property type="project" value="UniProtKB-KW"/>
</dbReference>
<evidence type="ECO:0000256" key="10">
    <source>
        <dbReference type="ARBA" id="ARBA00023002"/>
    </source>
</evidence>
<feature type="domain" description="CXXC-type" evidence="18">
    <location>
        <begin position="546"/>
        <end position="593"/>
    </location>
</feature>
<feature type="domain" description="JmjC" evidence="19">
    <location>
        <begin position="148"/>
        <end position="316"/>
    </location>
</feature>
<name>A0A090XCE6_CORC0</name>
<dbReference type="GO" id="GO:0003677">
    <property type="term" value="F:DNA binding"/>
    <property type="evidence" value="ECO:0007669"/>
    <property type="project" value="InterPro"/>
</dbReference>
<dbReference type="GO" id="GO:0005634">
    <property type="term" value="C:nucleus"/>
    <property type="evidence" value="ECO:0007669"/>
    <property type="project" value="UniProtKB-SubCell"/>
</dbReference>
<evidence type="ECO:0000259" key="18">
    <source>
        <dbReference type="PROSITE" id="PS51058"/>
    </source>
</evidence>
<evidence type="ECO:0000259" key="19">
    <source>
        <dbReference type="PROSITE" id="PS51184"/>
    </source>
</evidence>
<dbReference type="Pfam" id="PF02008">
    <property type="entry name" value="zf-CXXC"/>
    <property type="match status" value="1"/>
</dbReference>
<keyword evidence="8" id="KW-0156">Chromatin regulator</keyword>
<dbReference type="GO" id="GO:0140680">
    <property type="term" value="F:histone H3K36me/H3K36me2 demethylase activity"/>
    <property type="evidence" value="ECO:0007669"/>
    <property type="project" value="UniProtKB-EC"/>
</dbReference>
<protein>
    <recommendedName>
        <fullName evidence="4">[histone H3]-dimethyl-L-lysine(36) demethylase</fullName>
        <ecNumber evidence="4">1.14.11.27</ecNumber>
    </recommendedName>
</protein>
<evidence type="ECO:0000256" key="17">
    <source>
        <dbReference type="SAM" id="MobiDB-lite"/>
    </source>
</evidence>
<dbReference type="InterPro" id="IPR050690">
    <property type="entry name" value="JHDM1_Histone_Demethylase"/>
</dbReference>
<evidence type="ECO:0000256" key="8">
    <source>
        <dbReference type="ARBA" id="ARBA00022853"/>
    </source>
</evidence>
<dbReference type="EMBL" id="GAQT01000003">
    <property type="protein sequence ID" value="JAC94712.1"/>
    <property type="molecule type" value="mRNA"/>
</dbReference>
<keyword evidence="9" id="KW-0223">Dioxygenase</keyword>
<evidence type="ECO:0000256" key="16">
    <source>
        <dbReference type="PROSITE-ProRule" id="PRU00509"/>
    </source>
</evidence>
<comment type="cofactor">
    <cofactor evidence="1">
        <name>Fe(2+)</name>
        <dbReference type="ChEBI" id="CHEBI:29033"/>
    </cofactor>
</comment>
<sequence length="756" mass="85998">MSFDSGSDRKLRCRGGRRYYVEEDIGVQEEVGQMDTARTFSVEEKLTSDKFDESFVKFMNGNELNVDYVRRHGFFTPLVFKEKGGLGIRLPPAGFSVYDVKELVGGKRIVDVMDVSSQQALEMFMDDWVDYYTAPERQLLLNVISLEFSHTPMEKMVQSPRVVRDLDWVDIFWPSHLKKAQKEGTNDMASMKYPKVQKYCLMSVGGCYTDFHVDFGGTSVWYHLIRGEKVFWLIPPTPQNLVIYEKWVKSGRQQDIFLGDMVEKCGKVHLYEGYTFMIPTGWIHAVYTPCDSLVVGGNFLHSFNIEGQLIVSEIEAKTKVPLKFRYPFFVEMLWHVLSQYAEHVEMFGLLSDNDGWAADELSAIDDGEAVHPTGINQLSMYEIRGLLSLVAKMEKSPTWKKRAPESVGNPNELLVKMKELLRGYNIQYNYMSTVWKEERLKTVSSDFLSQSESEGCHNSTVDGLQFGDHDYFKQLDRQKRSHVSHNTETDDWNSDSEWVNSELLLSDSSKQQECNRVDKASEDDEYTPQERERPHVNRSGSNLSSKKYKRKHRCGECTGCLASDCIDCRFCLDMIKYGGTGKLRQACMNRKCLAMICPGDQSELPRDKSTSVTSNSQLQKKAVGSRFRGVRATSSNQAAKRVKSERKHAANISRREDSVSALYPNLSRLPSLEEDGSDLFTESSITPLEVDDSDLGIMMSDVCGLAPEDVQLGEMVVSVNTQRAPTTSNSSATTDPNWKERQTARKEVQDLLTGRR</sequence>
<dbReference type="InterPro" id="IPR003347">
    <property type="entry name" value="JmjC_dom"/>
</dbReference>
<dbReference type="FunFam" id="2.60.120.650:FF:000005">
    <property type="entry name" value="lysine-specific demethylase 2A isoform X1"/>
    <property type="match status" value="1"/>
</dbReference>
<feature type="region of interest" description="Disordered" evidence="17">
    <location>
        <begin position="509"/>
        <end position="544"/>
    </location>
</feature>
<proteinExistence type="evidence at transcript level"/>
<dbReference type="PANTHER" id="PTHR23123">
    <property type="entry name" value="PHD/F-BOX CONTAINING PROTEIN"/>
    <property type="match status" value="1"/>
</dbReference>
<evidence type="ECO:0000256" key="9">
    <source>
        <dbReference type="ARBA" id="ARBA00022964"/>
    </source>
</evidence>
<dbReference type="EC" id="1.14.11.27" evidence="4"/>
<comment type="subcellular location">
    <subcellularLocation>
        <location evidence="2">Nucleus</location>
    </subcellularLocation>
</comment>
<feature type="region of interest" description="Disordered" evidence="17">
    <location>
        <begin position="721"/>
        <end position="756"/>
    </location>
</feature>
<dbReference type="Gene3D" id="1.20.58.1360">
    <property type="match status" value="1"/>
</dbReference>
<evidence type="ECO:0000256" key="3">
    <source>
        <dbReference type="ARBA" id="ARBA00008037"/>
    </source>
</evidence>
<feature type="compositionally biased region" description="Basic and acidic residues" evidence="17">
    <location>
        <begin position="737"/>
        <end position="749"/>
    </location>
</feature>
<evidence type="ECO:0000256" key="5">
    <source>
        <dbReference type="ARBA" id="ARBA00022723"/>
    </source>
</evidence>
<keyword evidence="10" id="KW-0560">Oxidoreductase</keyword>
<keyword evidence="13" id="KW-0804">Transcription</keyword>
<keyword evidence="5" id="KW-0479">Metal-binding</keyword>
<feature type="non-terminal residue" evidence="20">
    <location>
        <position position="756"/>
    </location>
</feature>
<evidence type="ECO:0000256" key="4">
    <source>
        <dbReference type="ARBA" id="ARBA00013246"/>
    </source>
</evidence>
<comment type="catalytic activity">
    <reaction evidence="15">
        <text>N(6),N(6)-dimethyl-L-lysyl(36)-[histone H3] + 2 2-oxoglutarate + 2 O2 = L-lysyl(36)-[histone H3] + 2 formaldehyde + 2 succinate + 2 CO2</text>
        <dbReference type="Rhea" id="RHEA:42032"/>
        <dbReference type="Rhea" id="RHEA-COMP:9785"/>
        <dbReference type="Rhea" id="RHEA-COMP:9787"/>
        <dbReference type="ChEBI" id="CHEBI:15379"/>
        <dbReference type="ChEBI" id="CHEBI:16526"/>
        <dbReference type="ChEBI" id="CHEBI:16810"/>
        <dbReference type="ChEBI" id="CHEBI:16842"/>
        <dbReference type="ChEBI" id="CHEBI:29969"/>
        <dbReference type="ChEBI" id="CHEBI:30031"/>
        <dbReference type="ChEBI" id="CHEBI:61976"/>
        <dbReference type="EC" id="1.14.11.27"/>
    </reaction>
</comment>
<keyword evidence="20" id="KW-0675">Receptor</keyword>
<dbReference type="PROSITE" id="PS51058">
    <property type="entry name" value="ZF_CXXC"/>
    <property type="match status" value="1"/>
</dbReference>
<evidence type="ECO:0000256" key="15">
    <source>
        <dbReference type="ARBA" id="ARBA00047915"/>
    </source>
</evidence>
<dbReference type="SMART" id="SM00558">
    <property type="entry name" value="JmjC"/>
    <property type="match status" value="1"/>
</dbReference>
<accession>A0A090XCE6</accession>
<evidence type="ECO:0000256" key="2">
    <source>
        <dbReference type="ARBA" id="ARBA00004123"/>
    </source>
</evidence>
<comment type="similarity">
    <text evidence="3">Belongs to the JHDM1 histone demethylase family.</text>
</comment>